<dbReference type="InterPro" id="IPR005110">
    <property type="entry name" value="MoeA_linker/N"/>
</dbReference>
<comment type="function">
    <text evidence="1 6">Catalyzes the insertion of molybdate into adenylated molybdopterin with the concomitant release of AMP.</text>
</comment>
<dbReference type="InterPro" id="IPR038987">
    <property type="entry name" value="MoeA-like"/>
</dbReference>
<dbReference type="PANTHER" id="PTHR10192:SF5">
    <property type="entry name" value="GEPHYRIN"/>
    <property type="match status" value="1"/>
</dbReference>
<dbReference type="InterPro" id="IPR036425">
    <property type="entry name" value="MoaB/Mog-like_dom_sf"/>
</dbReference>
<feature type="domain" description="MoaB/Mog" evidence="8">
    <location>
        <begin position="198"/>
        <end position="337"/>
    </location>
</feature>
<dbReference type="InterPro" id="IPR005111">
    <property type="entry name" value="MoeA_C_domain_IV"/>
</dbReference>
<feature type="region of interest" description="Disordered" evidence="7">
    <location>
        <begin position="1"/>
        <end position="20"/>
    </location>
</feature>
<evidence type="ECO:0000256" key="1">
    <source>
        <dbReference type="ARBA" id="ARBA00002901"/>
    </source>
</evidence>
<evidence type="ECO:0000256" key="3">
    <source>
        <dbReference type="ARBA" id="ARBA00010763"/>
    </source>
</evidence>
<dbReference type="Pfam" id="PF00994">
    <property type="entry name" value="MoCF_biosynth"/>
    <property type="match status" value="1"/>
</dbReference>
<comment type="caution">
    <text evidence="9">The sequence shown here is derived from an EMBL/GenBank/DDBJ whole genome shotgun (WGS) entry which is preliminary data.</text>
</comment>
<name>A0ABV3WXR4_9HYPH</name>
<accession>A0ABV3WXR4</accession>
<keyword evidence="6" id="KW-0808">Transferase</keyword>
<organism evidence="9 10">
    <name type="scientific">Neoaquamicrobium sediminum</name>
    <dbReference type="NCBI Taxonomy" id="1849104"/>
    <lineage>
        <taxon>Bacteria</taxon>
        <taxon>Pseudomonadati</taxon>
        <taxon>Pseudomonadota</taxon>
        <taxon>Alphaproteobacteria</taxon>
        <taxon>Hyphomicrobiales</taxon>
        <taxon>Phyllobacteriaceae</taxon>
        <taxon>Neoaquamicrobium</taxon>
    </lineage>
</organism>
<dbReference type="Gene3D" id="3.40.980.10">
    <property type="entry name" value="MoaB/Mog-like domain"/>
    <property type="match status" value="1"/>
</dbReference>
<dbReference type="InterPro" id="IPR036135">
    <property type="entry name" value="MoeA_linker/N_sf"/>
</dbReference>
<dbReference type="SUPFAM" id="SSF63882">
    <property type="entry name" value="MoeA N-terminal region -like"/>
    <property type="match status" value="1"/>
</dbReference>
<dbReference type="Pfam" id="PF03454">
    <property type="entry name" value="MoeA_C"/>
    <property type="match status" value="1"/>
</dbReference>
<comment type="similarity">
    <text evidence="3 6">Belongs to the MoeA family.</text>
</comment>
<evidence type="ECO:0000256" key="5">
    <source>
        <dbReference type="ARBA" id="ARBA00047317"/>
    </source>
</evidence>
<dbReference type="PANTHER" id="PTHR10192">
    <property type="entry name" value="MOLYBDOPTERIN BIOSYNTHESIS PROTEIN"/>
    <property type="match status" value="1"/>
</dbReference>
<dbReference type="SMART" id="SM00852">
    <property type="entry name" value="MoCF_biosynth"/>
    <property type="match status" value="1"/>
</dbReference>
<dbReference type="RefSeq" id="WP_368804236.1">
    <property type="nucleotide sequence ID" value="NZ_JAZHFV010000006.1"/>
</dbReference>
<comment type="cofactor">
    <cofactor evidence="6">
        <name>Mg(2+)</name>
        <dbReference type="ChEBI" id="CHEBI:18420"/>
    </cofactor>
</comment>
<keyword evidence="6" id="KW-0500">Molybdenum</keyword>
<keyword evidence="6" id="KW-0460">Magnesium</keyword>
<dbReference type="NCBIfam" id="NF045515">
    <property type="entry name" value="Glp_gephyrin"/>
    <property type="match status" value="1"/>
</dbReference>
<proteinExistence type="inferred from homology"/>
<dbReference type="SUPFAM" id="SSF63867">
    <property type="entry name" value="MoeA C-terminal domain-like"/>
    <property type="match status" value="1"/>
</dbReference>
<comment type="catalytic activity">
    <reaction evidence="5">
        <text>adenylyl-molybdopterin + molybdate = Mo-molybdopterin + AMP + H(+)</text>
        <dbReference type="Rhea" id="RHEA:35047"/>
        <dbReference type="ChEBI" id="CHEBI:15378"/>
        <dbReference type="ChEBI" id="CHEBI:36264"/>
        <dbReference type="ChEBI" id="CHEBI:62727"/>
        <dbReference type="ChEBI" id="CHEBI:71302"/>
        <dbReference type="ChEBI" id="CHEBI:456215"/>
        <dbReference type="EC" id="2.10.1.1"/>
    </reaction>
</comment>
<evidence type="ECO:0000256" key="7">
    <source>
        <dbReference type="SAM" id="MobiDB-lite"/>
    </source>
</evidence>
<protein>
    <recommendedName>
        <fullName evidence="6">Molybdopterin molybdenumtransferase</fullName>
        <ecNumber evidence="6">2.10.1.1</ecNumber>
    </recommendedName>
</protein>
<evidence type="ECO:0000256" key="2">
    <source>
        <dbReference type="ARBA" id="ARBA00005046"/>
    </source>
</evidence>
<evidence type="ECO:0000259" key="8">
    <source>
        <dbReference type="SMART" id="SM00852"/>
    </source>
</evidence>
<sequence length="426" mass="44374">MSETEPLSEETCSAGDASRPVSPDIAAARAVAIAGAVAETETIDLVDAQGRVLAADVISPMAVPPFDNSAMDGYAVRLGDLTGDGPWTLPVAGRIAAGASLQGSTPGEPQALRIFTGAPVPDGFDAVVMQERCKRDGDQVIISGKRPRAGENIRLAGEDVERGALLASSGEALSPQKLALLAGAGVNSLSLFRKVRIGLISTGSELREPGETLAPGQIYNSNRVVLRAMLSRLTWAQVEDFGIVPDDRSLLERTLNAASSTCDVVVTTGGVSGGDEDHVAAIMRDEGTPLEVVKVAMRPGKPVKVGRLGQAVFFGLPGNPNAALVTFRQIALPAIRTVAGLRDVVPAWQPAVAGFEYGKKAGRTEFVPVRIAGRSEAGVPIVEMLGRGSSANLSAMAAADGIALLPPEDETIRPGMPLRYEAFRMP</sequence>
<dbReference type="Gene3D" id="2.40.340.10">
    <property type="entry name" value="MoeA, C-terminal, domain IV"/>
    <property type="match status" value="1"/>
</dbReference>
<reference evidence="9 10" key="1">
    <citation type="submission" date="2024-01" db="EMBL/GenBank/DDBJ databases">
        <title>New evidence supports the origin of RcGTA from prophage.</title>
        <authorList>
            <person name="Xu Y."/>
            <person name="Liu B."/>
            <person name="Chen F."/>
        </authorList>
    </citation>
    <scope>NUCLEOTIDE SEQUENCE [LARGE SCALE GENOMIC DNA]</scope>
    <source>
        <strain evidence="9 10">CBW1107-2</strain>
    </source>
</reference>
<dbReference type="NCBIfam" id="TIGR00177">
    <property type="entry name" value="molyb_syn"/>
    <property type="match status" value="1"/>
</dbReference>
<dbReference type="EC" id="2.10.1.1" evidence="6"/>
<evidence type="ECO:0000256" key="4">
    <source>
        <dbReference type="ARBA" id="ARBA00023150"/>
    </source>
</evidence>
<evidence type="ECO:0000313" key="9">
    <source>
        <dbReference type="EMBL" id="MEX4009305.1"/>
    </source>
</evidence>
<dbReference type="EMBL" id="JAZHFV010000006">
    <property type="protein sequence ID" value="MEX4009305.1"/>
    <property type="molecule type" value="Genomic_DNA"/>
</dbReference>
<dbReference type="InterPro" id="IPR036688">
    <property type="entry name" value="MoeA_C_domain_IV_sf"/>
</dbReference>
<dbReference type="Gene3D" id="2.170.190.11">
    <property type="entry name" value="Molybdopterin biosynthesis moea protein, domain 3"/>
    <property type="match status" value="1"/>
</dbReference>
<evidence type="ECO:0000313" key="10">
    <source>
        <dbReference type="Proteomes" id="UP001559025"/>
    </source>
</evidence>
<dbReference type="Pfam" id="PF03453">
    <property type="entry name" value="MoeA_N"/>
    <property type="match status" value="1"/>
</dbReference>
<comment type="pathway">
    <text evidence="2 6">Cofactor biosynthesis; molybdopterin biosynthesis.</text>
</comment>
<keyword evidence="6" id="KW-0479">Metal-binding</keyword>
<gene>
    <name evidence="9" type="primary">glp</name>
    <name evidence="9" type="ORF">V1479_18490</name>
</gene>
<dbReference type="SUPFAM" id="SSF53218">
    <property type="entry name" value="Molybdenum cofactor biosynthesis proteins"/>
    <property type="match status" value="1"/>
</dbReference>
<keyword evidence="10" id="KW-1185">Reference proteome</keyword>
<dbReference type="CDD" id="cd00887">
    <property type="entry name" value="MoeA"/>
    <property type="match status" value="1"/>
</dbReference>
<keyword evidence="4 6" id="KW-0501">Molybdenum cofactor biosynthesis</keyword>
<dbReference type="Gene3D" id="3.90.105.10">
    <property type="entry name" value="Molybdopterin biosynthesis moea protein, domain 2"/>
    <property type="match status" value="1"/>
</dbReference>
<dbReference type="Proteomes" id="UP001559025">
    <property type="component" value="Unassembled WGS sequence"/>
</dbReference>
<evidence type="ECO:0000256" key="6">
    <source>
        <dbReference type="RuleBase" id="RU365090"/>
    </source>
</evidence>
<dbReference type="InterPro" id="IPR001453">
    <property type="entry name" value="MoaB/Mog_dom"/>
</dbReference>